<evidence type="ECO:0000313" key="1">
    <source>
        <dbReference type="EMBL" id="NMH98713.1"/>
    </source>
</evidence>
<proteinExistence type="predicted"/>
<dbReference type="RefSeq" id="WP_169382160.1">
    <property type="nucleotide sequence ID" value="NZ_JAAXLA010000026.1"/>
</dbReference>
<protein>
    <submittedName>
        <fullName evidence="1">PduH protein</fullName>
    </submittedName>
</protein>
<dbReference type="EMBL" id="JAAXLA010000026">
    <property type="protein sequence ID" value="NMH98713.1"/>
    <property type="molecule type" value="Genomic_DNA"/>
</dbReference>
<accession>A0ABX1SEV1</accession>
<dbReference type="Gene3D" id="3.40.50.10150">
    <property type="entry name" value="B12-dependent dehydatase associated subunit"/>
    <property type="match status" value="1"/>
</dbReference>
<reference evidence="1 2" key="1">
    <citation type="submission" date="2020-04" db="EMBL/GenBank/DDBJ databases">
        <authorList>
            <person name="Klaysubun C."/>
            <person name="Duangmal K."/>
            <person name="Lipun K."/>
        </authorList>
    </citation>
    <scope>NUCLEOTIDE SEQUENCE [LARGE SCALE GENOMIC DNA]</scope>
    <source>
        <strain evidence="1 2">K10HN5</strain>
    </source>
</reference>
<keyword evidence="2" id="KW-1185">Reference proteome</keyword>
<organism evidence="1 2">
    <name type="scientific">Pseudonocardia acidicola</name>
    <dbReference type="NCBI Taxonomy" id="2724939"/>
    <lineage>
        <taxon>Bacteria</taxon>
        <taxon>Bacillati</taxon>
        <taxon>Actinomycetota</taxon>
        <taxon>Actinomycetes</taxon>
        <taxon>Pseudonocardiales</taxon>
        <taxon>Pseudonocardiaceae</taxon>
        <taxon>Pseudonocardia</taxon>
    </lineage>
</organism>
<name>A0ABX1SEV1_9PSEU</name>
<gene>
    <name evidence="1" type="ORF">HF526_15560</name>
</gene>
<evidence type="ECO:0000313" key="2">
    <source>
        <dbReference type="Proteomes" id="UP000820669"/>
    </source>
</evidence>
<sequence>MTHGREVERPSIVIQRHADAVPGALHEVCAGAEEEGVPTRVELVGDGDDRDAVALAHAAALNSKLKVGVGIDAGGRIVVHHATLPPRAPAHTTSLAAGPPDWRRAGQVAARIVTGLPIA</sequence>
<dbReference type="SUPFAM" id="SSF52968">
    <property type="entry name" value="B12-dependent dehydatase associated subunit"/>
    <property type="match status" value="1"/>
</dbReference>
<comment type="caution">
    <text evidence="1">The sequence shown here is derived from an EMBL/GenBank/DDBJ whole genome shotgun (WGS) entry which is preliminary data.</text>
</comment>
<dbReference type="Proteomes" id="UP000820669">
    <property type="component" value="Unassembled WGS sequence"/>
</dbReference>
<dbReference type="InterPro" id="IPR010254">
    <property type="entry name" value="B12-dep_deHydtase_bsu"/>
</dbReference>
<dbReference type="InterPro" id="IPR003208">
    <property type="entry name" value="Dehydtase/Dehydtase_re"/>
</dbReference>
<dbReference type="Pfam" id="PF02288">
    <property type="entry name" value="Dehydratase_MU"/>
    <property type="match status" value="1"/>
</dbReference>